<reference evidence="1 2" key="1">
    <citation type="submission" date="2018-08" db="EMBL/GenBank/DDBJ databases">
        <title>A genome reference for cultivated species of the human gut microbiota.</title>
        <authorList>
            <person name="Zou Y."/>
            <person name="Xue W."/>
            <person name="Luo G."/>
        </authorList>
    </citation>
    <scope>NUCLEOTIDE SEQUENCE [LARGE SCALE GENOMIC DNA]</scope>
    <source>
        <strain evidence="1 2">AF28-26</strain>
    </source>
</reference>
<evidence type="ECO:0000313" key="1">
    <source>
        <dbReference type="EMBL" id="RGQ39059.1"/>
    </source>
</evidence>
<dbReference type="EMBL" id="QRTC01000035">
    <property type="protein sequence ID" value="RGQ39059.1"/>
    <property type="molecule type" value="Genomic_DNA"/>
</dbReference>
<name>A0A412AW81_9FIRM</name>
<organism evidence="1 2">
    <name type="scientific">[Clostridium] leptum</name>
    <dbReference type="NCBI Taxonomy" id="1535"/>
    <lineage>
        <taxon>Bacteria</taxon>
        <taxon>Bacillati</taxon>
        <taxon>Bacillota</taxon>
        <taxon>Clostridia</taxon>
        <taxon>Eubacteriales</taxon>
        <taxon>Oscillospiraceae</taxon>
        <taxon>Oscillospiraceae incertae sedis</taxon>
    </lineage>
</organism>
<protein>
    <submittedName>
        <fullName evidence="1">Uncharacterized protein</fullName>
    </submittedName>
</protein>
<proteinExistence type="predicted"/>
<dbReference type="AlphaFoldDB" id="A0A412AW81"/>
<gene>
    <name evidence="1" type="ORF">DWY99_09145</name>
</gene>
<comment type="caution">
    <text evidence="1">The sequence shown here is derived from an EMBL/GenBank/DDBJ whole genome shotgun (WGS) entry which is preliminary data.</text>
</comment>
<evidence type="ECO:0000313" key="2">
    <source>
        <dbReference type="Proteomes" id="UP000284751"/>
    </source>
</evidence>
<sequence length="100" mass="11734">MKTMKTVESRVLEILRDCPETRNEDMLLFYRYYNRFADYLRAGELPLEDLAYNYKAYGLPCFESIRRARQRVQSLFPELSRNSTDEQDGSVVIVININGG</sequence>
<accession>A0A412AW81</accession>
<dbReference type="Proteomes" id="UP000284751">
    <property type="component" value="Unassembled WGS sequence"/>
</dbReference>